<dbReference type="InterPro" id="IPR001024">
    <property type="entry name" value="PLAT/LH2_dom"/>
</dbReference>
<dbReference type="InterPro" id="IPR036392">
    <property type="entry name" value="PLAT/LH2_dom_sf"/>
</dbReference>
<sequence length="138" mass="15872">MSDDEKKQKIERETKKYTIRIRTADQRFAGTDDRIMFQIVGSVGKTIFMDLNNSMHNDFERGKVDDFQMRAACVGDLESVNIQKLHQIVADKWIVARIIIKCGPSIWCTPNSLTVVKDEMVNLPLSRMCPDSFENESK</sequence>
<dbReference type="PANTHER" id="PTHR31718:SF60">
    <property type="entry name" value="LIPOXYGENASE HOMOLOGY DOMAIN-CONTAINING PROTEIN 1"/>
    <property type="match status" value="1"/>
</dbReference>
<keyword evidence="4" id="KW-1185">Reference proteome</keyword>
<dbReference type="Proteomes" id="UP001158576">
    <property type="component" value="Chromosome XSR"/>
</dbReference>
<dbReference type="PROSITE" id="PS50095">
    <property type="entry name" value="PLAT"/>
    <property type="match status" value="1"/>
</dbReference>
<dbReference type="Pfam" id="PF01477">
    <property type="entry name" value="PLAT"/>
    <property type="match status" value="1"/>
</dbReference>
<accession>A0ABN7SAL0</accession>
<protein>
    <submittedName>
        <fullName evidence="3">Oidioi.mRNA.OKI2018_I69.XSR.g14695.t1.cds</fullName>
    </submittedName>
</protein>
<evidence type="ECO:0000313" key="4">
    <source>
        <dbReference type="Proteomes" id="UP001158576"/>
    </source>
</evidence>
<dbReference type="PANTHER" id="PTHR31718">
    <property type="entry name" value="PLAT DOMAIN-CONTAINING PROTEIN"/>
    <property type="match status" value="1"/>
</dbReference>
<evidence type="ECO:0000259" key="2">
    <source>
        <dbReference type="PROSITE" id="PS50095"/>
    </source>
</evidence>
<proteinExistence type="predicted"/>
<reference evidence="3 4" key="1">
    <citation type="submission" date="2021-04" db="EMBL/GenBank/DDBJ databases">
        <authorList>
            <person name="Bliznina A."/>
        </authorList>
    </citation>
    <scope>NUCLEOTIDE SEQUENCE [LARGE SCALE GENOMIC DNA]</scope>
</reference>
<evidence type="ECO:0000256" key="1">
    <source>
        <dbReference type="PROSITE-ProRule" id="PRU00152"/>
    </source>
</evidence>
<evidence type="ECO:0000313" key="3">
    <source>
        <dbReference type="EMBL" id="CAG5096600.1"/>
    </source>
</evidence>
<name>A0ABN7SAL0_OIKDI</name>
<organism evidence="3 4">
    <name type="scientific">Oikopleura dioica</name>
    <name type="common">Tunicate</name>
    <dbReference type="NCBI Taxonomy" id="34765"/>
    <lineage>
        <taxon>Eukaryota</taxon>
        <taxon>Metazoa</taxon>
        <taxon>Chordata</taxon>
        <taxon>Tunicata</taxon>
        <taxon>Appendicularia</taxon>
        <taxon>Copelata</taxon>
        <taxon>Oikopleuridae</taxon>
        <taxon>Oikopleura</taxon>
    </lineage>
</organism>
<dbReference type="SUPFAM" id="SSF49723">
    <property type="entry name" value="Lipase/lipooxygenase domain (PLAT/LH2 domain)"/>
    <property type="match status" value="1"/>
</dbReference>
<gene>
    <name evidence="3" type="ORF">OKIOD_LOCUS6253</name>
</gene>
<feature type="domain" description="PLAT" evidence="2">
    <location>
        <begin position="15"/>
        <end position="135"/>
    </location>
</feature>
<dbReference type="Gene3D" id="2.40.180.10">
    <property type="entry name" value="Catalase core domain"/>
    <property type="match status" value="1"/>
</dbReference>
<dbReference type="EMBL" id="OU015569">
    <property type="protein sequence ID" value="CAG5096600.1"/>
    <property type="molecule type" value="Genomic_DNA"/>
</dbReference>
<comment type="caution">
    <text evidence="1">Lacks conserved residue(s) required for the propagation of feature annotation.</text>
</comment>